<protein>
    <submittedName>
        <fullName evidence="12">Two component transcriptional regulator, AraC family</fullName>
    </submittedName>
</protein>
<keyword evidence="6" id="KW-0238">DNA-binding</keyword>
<dbReference type="CDD" id="cd17536">
    <property type="entry name" value="REC_YesN-like"/>
    <property type="match status" value="1"/>
</dbReference>
<evidence type="ECO:0000256" key="4">
    <source>
        <dbReference type="ARBA" id="ARBA00023012"/>
    </source>
</evidence>
<dbReference type="SMART" id="SM00342">
    <property type="entry name" value="HTH_ARAC"/>
    <property type="match status" value="1"/>
</dbReference>
<dbReference type="GO" id="GO:0000160">
    <property type="term" value="P:phosphorelay signal transduction system"/>
    <property type="evidence" value="ECO:0007669"/>
    <property type="project" value="UniProtKB-KW"/>
</dbReference>
<dbReference type="SUPFAM" id="SSF46689">
    <property type="entry name" value="Homeodomain-like"/>
    <property type="match status" value="1"/>
</dbReference>
<keyword evidence="4" id="KW-0902">Two-component regulatory system</keyword>
<keyword evidence="13" id="KW-1185">Reference proteome</keyword>
<dbReference type="PANTHER" id="PTHR42713">
    <property type="entry name" value="HISTIDINE KINASE-RELATED"/>
    <property type="match status" value="1"/>
</dbReference>
<dbReference type="GO" id="GO:0005737">
    <property type="term" value="C:cytoplasm"/>
    <property type="evidence" value="ECO:0007669"/>
    <property type="project" value="UniProtKB-SubCell"/>
</dbReference>
<dbReference type="InterPro" id="IPR001789">
    <property type="entry name" value="Sig_transdc_resp-reg_receiver"/>
</dbReference>
<feature type="domain" description="Response regulatory" evidence="11">
    <location>
        <begin position="3"/>
        <end position="120"/>
    </location>
</feature>
<dbReference type="SMART" id="SM00448">
    <property type="entry name" value="REC"/>
    <property type="match status" value="1"/>
</dbReference>
<evidence type="ECO:0000313" key="13">
    <source>
        <dbReference type="Proteomes" id="UP000005387"/>
    </source>
</evidence>
<evidence type="ECO:0000256" key="8">
    <source>
        <dbReference type="PROSITE-ProRule" id="PRU00169"/>
    </source>
</evidence>
<dbReference type="RefSeq" id="WP_006039002.1">
    <property type="nucleotide sequence ID" value="NZ_AEDD01000008.1"/>
</dbReference>
<evidence type="ECO:0000256" key="3">
    <source>
        <dbReference type="ARBA" id="ARBA00022553"/>
    </source>
</evidence>
<dbReference type="PANTHER" id="PTHR42713:SF3">
    <property type="entry name" value="TRANSCRIPTIONAL REGULATORY PROTEIN HPTR"/>
    <property type="match status" value="1"/>
</dbReference>
<dbReference type="PROSITE" id="PS50110">
    <property type="entry name" value="RESPONSE_REGULATORY"/>
    <property type="match status" value="1"/>
</dbReference>
<sequence>MFNVLVVDDEIMVCKGISMILGQSGLQLGEIFIAKNGFEALDLIRLEPIDLVITDIQMEKMNGIELMETIFLEDPSIPVIVLSAHGEFEYAQKAMKFGAREYIVKPVKPDHLIGTVSRALQERETKIRSIGEAELNRKFNLQDVAAGHNMILQQLAFEGMAEAEALELLGSLGFRELESGFTMMVIKPDLKKGGRTETLITSLKDRNLFRYACRNVVEETIHDWKPIVFYLPTGSLAAVLQLTEKDAAYEAEGSRAATIAQKVHNNLEAYLHVESIIGISGVGLGLESWPALYGDAQRALEWHSLHPDHYVFYAGDFGEHASQPTESATVDSNNEAAQQEQGSTIQAVSAEQGATSVTAQAKAFIDANYQTKGLKLQDIASAVHLSPNYLCYLFKKDMKMNMWDYVTQCRMEEGKRLLRTTDKRRYEIADEIGYETPEHFSKIFKRYYGISLSEFKK</sequence>
<evidence type="ECO:0000256" key="1">
    <source>
        <dbReference type="ARBA" id="ARBA00004496"/>
    </source>
</evidence>
<dbReference type="GO" id="GO:0043565">
    <property type="term" value="F:sequence-specific DNA binding"/>
    <property type="evidence" value="ECO:0007669"/>
    <property type="project" value="InterPro"/>
</dbReference>
<dbReference type="STRING" id="717606.PaecuDRAFT_3014"/>
<evidence type="ECO:0000256" key="6">
    <source>
        <dbReference type="ARBA" id="ARBA00023125"/>
    </source>
</evidence>
<keyword evidence="7" id="KW-0804">Transcription</keyword>
<dbReference type="eggNOG" id="COG2207">
    <property type="taxonomic scope" value="Bacteria"/>
</dbReference>
<dbReference type="InterPro" id="IPR009057">
    <property type="entry name" value="Homeodomain-like_sf"/>
</dbReference>
<keyword evidence="3 8" id="KW-0597">Phosphoprotein</keyword>
<dbReference type="eggNOG" id="COG4753">
    <property type="taxonomic scope" value="Bacteria"/>
</dbReference>
<dbReference type="Gene3D" id="3.40.50.2300">
    <property type="match status" value="1"/>
</dbReference>
<name>E0IBH5_9BACL</name>
<dbReference type="Pfam" id="PF12833">
    <property type="entry name" value="HTH_18"/>
    <property type="match status" value="1"/>
</dbReference>
<evidence type="ECO:0000259" key="11">
    <source>
        <dbReference type="PROSITE" id="PS50110"/>
    </source>
</evidence>
<evidence type="ECO:0000256" key="7">
    <source>
        <dbReference type="ARBA" id="ARBA00023163"/>
    </source>
</evidence>
<dbReference type="SUPFAM" id="SSF52172">
    <property type="entry name" value="CheY-like"/>
    <property type="match status" value="1"/>
</dbReference>
<dbReference type="Gene3D" id="1.10.10.60">
    <property type="entry name" value="Homeodomain-like"/>
    <property type="match status" value="2"/>
</dbReference>
<dbReference type="PROSITE" id="PS01124">
    <property type="entry name" value="HTH_ARAC_FAMILY_2"/>
    <property type="match status" value="1"/>
</dbReference>
<keyword evidence="5" id="KW-0805">Transcription regulation</keyword>
<dbReference type="AlphaFoldDB" id="E0IBH5"/>
<evidence type="ECO:0000256" key="9">
    <source>
        <dbReference type="SAM" id="MobiDB-lite"/>
    </source>
</evidence>
<evidence type="ECO:0000256" key="5">
    <source>
        <dbReference type="ARBA" id="ARBA00023015"/>
    </source>
</evidence>
<keyword evidence="2" id="KW-0963">Cytoplasm</keyword>
<proteinExistence type="predicted"/>
<dbReference type="Proteomes" id="UP000005387">
    <property type="component" value="Unassembled WGS sequence"/>
</dbReference>
<feature type="region of interest" description="Disordered" evidence="9">
    <location>
        <begin position="322"/>
        <end position="343"/>
    </location>
</feature>
<dbReference type="InterPro" id="IPR018060">
    <property type="entry name" value="HTH_AraC"/>
</dbReference>
<gene>
    <name evidence="12" type="ORF">PaecuDRAFT_3014</name>
</gene>
<dbReference type="InterPro" id="IPR051552">
    <property type="entry name" value="HptR"/>
</dbReference>
<feature type="domain" description="HTH araC/xylS-type" evidence="10">
    <location>
        <begin position="359"/>
        <end position="457"/>
    </location>
</feature>
<comment type="subcellular location">
    <subcellularLocation>
        <location evidence="1">Cytoplasm</location>
    </subcellularLocation>
</comment>
<dbReference type="EMBL" id="AEDD01000008">
    <property type="protein sequence ID" value="EFM10055.1"/>
    <property type="molecule type" value="Genomic_DNA"/>
</dbReference>
<dbReference type="GO" id="GO:0003700">
    <property type="term" value="F:DNA-binding transcription factor activity"/>
    <property type="evidence" value="ECO:0007669"/>
    <property type="project" value="InterPro"/>
</dbReference>
<evidence type="ECO:0000256" key="2">
    <source>
        <dbReference type="ARBA" id="ARBA00022490"/>
    </source>
</evidence>
<reference evidence="12 13" key="1">
    <citation type="submission" date="2010-07" db="EMBL/GenBank/DDBJ databases">
        <title>The draft genome of Paenibacillus curdlanolyticus YK9.</title>
        <authorList>
            <consortium name="US DOE Joint Genome Institute (JGI-PGF)"/>
            <person name="Lucas S."/>
            <person name="Copeland A."/>
            <person name="Lapidus A."/>
            <person name="Cheng J.-F."/>
            <person name="Bruce D."/>
            <person name="Goodwin L."/>
            <person name="Pitluck S."/>
            <person name="Land M.L."/>
            <person name="Hauser L."/>
            <person name="Chang Y.-J."/>
            <person name="Jeffries C."/>
            <person name="Anderson I.J."/>
            <person name="Johnson E."/>
            <person name="Loganathan U."/>
            <person name="Mulhopadhyay B."/>
            <person name="Kyrpides N."/>
            <person name="Woyke T.J."/>
        </authorList>
    </citation>
    <scope>NUCLEOTIDE SEQUENCE [LARGE SCALE GENOMIC DNA]</scope>
    <source>
        <strain evidence="12 13">YK9</strain>
    </source>
</reference>
<feature type="modified residue" description="4-aspartylphosphate" evidence="8">
    <location>
        <position position="55"/>
    </location>
</feature>
<evidence type="ECO:0000313" key="12">
    <source>
        <dbReference type="EMBL" id="EFM10055.1"/>
    </source>
</evidence>
<dbReference type="Pfam" id="PF00072">
    <property type="entry name" value="Response_reg"/>
    <property type="match status" value="1"/>
</dbReference>
<accession>E0IBH5</accession>
<dbReference type="InterPro" id="IPR011006">
    <property type="entry name" value="CheY-like_superfamily"/>
</dbReference>
<evidence type="ECO:0000259" key="10">
    <source>
        <dbReference type="PROSITE" id="PS01124"/>
    </source>
</evidence>
<dbReference type="OrthoDB" id="2640518at2"/>
<organism evidence="12 13">
    <name type="scientific">Paenibacillus curdlanolyticus YK9</name>
    <dbReference type="NCBI Taxonomy" id="717606"/>
    <lineage>
        <taxon>Bacteria</taxon>
        <taxon>Bacillati</taxon>
        <taxon>Bacillota</taxon>
        <taxon>Bacilli</taxon>
        <taxon>Bacillales</taxon>
        <taxon>Paenibacillaceae</taxon>
        <taxon>Paenibacillus</taxon>
    </lineage>
</organism>